<gene>
    <name evidence="2" type="ORF">G0D12_24880</name>
</gene>
<name>A0A702FEG2_SALET</name>
<reference evidence="2" key="2">
    <citation type="submission" date="2018-07" db="EMBL/GenBank/DDBJ databases">
        <authorList>
            <consortium name="NCBI Pathogen Detection Project"/>
        </authorList>
    </citation>
    <scope>NUCLEOTIDE SEQUENCE</scope>
    <source>
        <strain evidence="2">M138</strain>
    </source>
</reference>
<sequence length="196" mass="22807">MKNNRMNLIVPFINTRVNYIRQFIHSPKTFGTLAPSSHWLCDRMTDLVNLDSAVTVAELGGGDGVFSRRLLKKLSPSSELDVYEIQPELICSLKKIARQHSQMRVIPDSAEHLFRCYDIVFSCLPLLSMPIKQRLSILREVNSHLKPNGVLVQFQYSRMSEKILSRYFRWSREYEVRNFPPAWIYTCYPLHDGGKK</sequence>
<protein>
    <submittedName>
        <fullName evidence="2">Methyltransferase</fullName>
    </submittedName>
</protein>
<keyword evidence="2" id="KW-0808">Transferase</keyword>
<accession>A0A702FEG2</accession>
<dbReference type="GO" id="GO:0032259">
    <property type="term" value="P:methylation"/>
    <property type="evidence" value="ECO:0007669"/>
    <property type="project" value="UniProtKB-KW"/>
</dbReference>
<dbReference type="Pfam" id="PF08242">
    <property type="entry name" value="Methyltransf_12"/>
    <property type="match status" value="1"/>
</dbReference>
<comment type="caution">
    <text evidence="2">The sequence shown here is derived from an EMBL/GenBank/DDBJ whole genome shotgun (WGS) entry which is preliminary data.</text>
</comment>
<dbReference type="EMBL" id="DAAMHJ010000038">
    <property type="protein sequence ID" value="HAC6678858.1"/>
    <property type="molecule type" value="Genomic_DNA"/>
</dbReference>
<evidence type="ECO:0000313" key="2">
    <source>
        <dbReference type="EMBL" id="HAC6678858.1"/>
    </source>
</evidence>
<dbReference type="CDD" id="cd02440">
    <property type="entry name" value="AdoMet_MTases"/>
    <property type="match status" value="1"/>
</dbReference>
<dbReference type="GO" id="GO:0008168">
    <property type="term" value="F:methyltransferase activity"/>
    <property type="evidence" value="ECO:0007669"/>
    <property type="project" value="UniProtKB-KW"/>
</dbReference>
<proteinExistence type="predicted"/>
<organism evidence="2">
    <name type="scientific">Salmonella enterica subsp. enterica serovar Eastbourne</name>
    <dbReference type="NCBI Taxonomy" id="486993"/>
    <lineage>
        <taxon>Bacteria</taxon>
        <taxon>Pseudomonadati</taxon>
        <taxon>Pseudomonadota</taxon>
        <taxon>Gammaproteobacteria</taxon>
        <taxon>Enterobacterales</taxon>
        <taxon>Enterobacteriaceae</taxon>
        <taxon>Salmonella</taxon>
    </lineage>
</organism>
<keyword evidence="2" id="KW-0489">Methyltransferase</keyword>
<dbReference type="AlphaFoldDB" id="A0A702FEG2"/>
<dbReference type="InterPro" id="IPR013217">
    <property type="entry name" value="Methyltransf_12"/>
</dbReference>
<dbReference type="InterPro" id="IPR029063">
    <property type="entry name" value="SAM-dependent_MTases_sf"/>
</dbReference>
<dbReference type="SUPFAM" id="SSF53335">
    <property type="entry name" value="S-adenosyl-L-methionine-dependent methyltransferases"/>
    <property type="match status" value="1"/>
</dbReference>
<evidence type="ECO:0000259" key="1">
    <source>
        <dbReference type="Pfam" id="PF08242"/>
    </source>
</evidence>
<dbReference type="Gene3D" id="3.40.50.150">
    <property type="entry name" value="Vaccinia Virus protein VP39"/>
    <property type="match status" value="1"/>
</dbReference>
<feature type="domain" description="Methyltransferase type 12" evidence="1">
    <location>
        <begin position="58"/>
        <end position="151"/>
    </location>
</feature>
<reference evidence="2" key="1">
    <citation type="journal article" date="2018" name="Genome Biol.">
        <title>SKESA: strategic k-mer extension for scrupulous assemblies.</title>
        <authorList>
            <person name="Souvorov A."/>
            <person name="Agarwala R."/>
            <person name="Lipman D.J."/>
        </authorList>
    </citation>
    <scope>NUCLEOTIDE SEQUENCE</scope>
    <source>
        <strain evidence="2">M138</strain>
    </source>
</reference>